<proteinExistence type="predicted"/>
<dbReference type="RefSeq" id="WP_233728173.1">
    <property type="nucleotide sequence ID" value="NZ_JAJVCN010000002.1"/>
</dbReference>
<keyword evidence="2" id="KW-1185">Reference proteome</keyword>
<protein>
    <submittedName>
        <fullName evidence="1">Uncharacterized protein</fullName>
    </submittedName>
</protein>
<evidence type="ECO:0000313" key="2">
    <source>
        <dbReference type="Proteomes" id="UP001521150"/>
    </source>
</evidence>
<sequence>MASLRSWAYFELISSVAIREANPAEADALIEHAERLIEDAGNIERLTSHYMQVTAQVLFWQQFNVDAFVQANIRKLATSKTDSK</sequence>
<dbReference type="EMBL" id="JAJVCN010000002">
    <property type="protein sequence ID" value="MCE7006729.1"/>
    <property type="molecule type" value="Genomic_DNA"/>
</dbReference>
<accession>A0ABS8ZHA3</accession>
<dbReference type="Proteomes" id="UP001521150">
    <property type="component" value="Unassembled WGS sequence"/>
</dbReference>
<name>A0ABS8ZHA3_9PSEU</name>
<reference evidence="1 2" key="1">
    <citation type="submission" date="2021-12" db="EMBL/GenBank/DDBJ databases">
        <title>Genome sequence of Kibdelosporangium philippinense ATCC 49844.</title>
        <authorList>
            <person name="Fedorov E.A."/>
            <person name="Omeragic M."/>
            <person name="Shalygina K.F."/>
            <person name="Maclea K.S."/>
        </authorList>
    </citation>
    <scope>NUCLEOTIDE SEQUENCE [LARGE SCALE GENOMIC DNA]</scope>
    <source>
        <strain evidence="1 2">ATCC 49844</strain>
    </source>
</reference>
<comment type="caution">
    <text evidence="1">The sequence shown here is derived from an EMBL/GenBank/DDBJ whole genome shotgun (WGS) entry which is preliminary data.</text>
</comment>
<organism evidence="1 2">
    <name type="scientific">Kibdelosporangium philippinense</name>
    <dbReference type="NCBI Taxonomy" id="211113"/>
    <lineage>
        <taxon>Bacteria</taxon>
        <taxon>Bacillati</taxon>
        <taxon>Actinomycetota</taxon>
        <taxon>Actinomycetes</taxon>
        <taxon>Pseudonocardiales</taxon>
        <taxon>Pseudonocardiaceae</taxon>
        <taxon>Kibdelosporangium</taxon>
    </lineage>
</organism>
<gene>
    <name evidence="1" type="ORF">LWC34_28455</name>
</gene>
<evidence type="ECO:0000313" key="1">
    <source>
        <dbReference type="EMBL" id="MCE7006729.1"/>
    </source>
</evidence>